<feature type="domain" description="VTT" evidence="7">
    <location>
        <begin position="30"/>
        <end position="160"/>
    </location>
</feature>
<dbReference type="Proteomes" id="UP000316905">
    <property type="component" value="Unassembled WGS sequence"/>
</dbReference>
<keyword evidence="4 6" id="KW-1133">Transmembrane helix</keyword>
<dbReference type="PANTHER" id="PTHR42709">
    <property type="entry name" value="ALKALINE PHOSPHATASE LIKE PROTEIN"/>
    <property type="match status" value="1"/>
</dbReference>
<evidence type="ECO:0000256" key="1">
    <source>
        <dbReference type="ARBA" id="ARBA00004651"/>
    </source>
</evidence>
<dbReference type="AlphaFoldDB" id="A0A562QDP5"/>
<evidence type="ECO:0000256" key="3">
    <source>
        <dbReference type="ARBA" id="ARBA00022692"/>
    </source>
</evidence>
<evidence type="ECO:0000256" key="4">
    <source>
        <dbReference type="ARBA" id="ARBA00022989"/>
    </source>
</evidence>
<dbReference type="EMBL" id="VLKY01000005">
    <property type="protein sequence ID" value="TWI54868.1"/>
    <property type="molecule type" value="Genomic_DNA"/>
</dbReference>
<dbReference type="GO" id="GO:0005886">
    <property type="term" value="C:plasma membrane"/>
    <property type="evidence" value="ECO:0007669"/>
    <property type="project" value="UniProtKB-SubCell"/>
</dbReference>
<evidence type="ECO:0000256" key="5">
    <source>
        <dbReference type="ARBA" id="ARBA00023136"/>
    </source>
</evidence>
<dbReference type="RefSeq" id="WP_145140762.1">
    <property type="nucleotide sequence ID" value="NZ_VLKY01000005.1"/>
</dbReference>
<dbReference type="InterPro" id="IPR032816">
    <property type="entry name" value="VTT_dom"/>
</dbReference>
<evidence type="ECO:0000259" key="7">
    <source>
        <dbReference type="Pfam" id="PF09335"/>
    </source>
</evidence>
<evidence type="ECO:0000313" key="8">
    <source>
        <dbReference type="EMBL" id="TWI54868.1"/>
    </source>
</evidence>
<comment type="subcellular location">
    <subcellularLocation>
        <location evidence="1">Cell membrane</location>
        <topology evidence="1">Multi-pass membrane protein</topology>
    </subcellularLocation>
</comment>
<organism evidence="8 9">
    <name type="scientific">Pseudomonas duriflava</name>
    <dbReference type="NCBI Taxonomy" id="459528"/>
    <lineage>
        <taxon>Bacteria</taxon>
        <taxon>Pseudomonadati</taxon>
        <taxon>Pseudomonadota</taxon>
        <taxon>Gammaproteobacteria</taxon>
        <taxon>Pseudomonadales</taxon>
        <taxon>Pseudomonadaceae</taxon>
        <taxon>Pseudomonas</taxon>
    </lineage>
</organism>
<evidence type="ECO:0000256" key="2">
    <source>
        <dbReference type="ARBA" id="ARBA00022475"/>
    </source>
</evidence>
<comment type="caution">
    <text evidence="8">The sequence shown here is derived from an EMBL/GenBank/DDBJ whole genome shotgun (WGS) entry which is preliminary data.</text>
</comment>
<keyword evidence="5 6" id="KW-0472">Membrane</keyword>
<keyword evidence="2" id="KW-1003">Cell membrane</keyword>
<reference evidence="8 9" key="1">
    <citation type="journal article" date="2015" name="Stand. Genomic Sci.">
        <title>Genomic Encyclopedia of Bacterial and Archaeal Type Strains, Phase III: the genomes of soil and plant-associated and newly described type strains.</title>
        <authorList>
            <person name="Whitman W.B."/>
            <person name="Woyke T."/>
            <person name="Klenk H.P."/>
            <person name="Zhou Y."/>
            <person name="Lilburn T.G."/>
            <person name="Beck B.J."/>
            <person name="De Vos P."/>
            <person name="Vandamme P."/>
            <person name="Eisen J.A."/>
            <person name="Garrity G."/>
            <person name="Hugenholtz P."/>
            <person name="Kyrpides N.C."/>
        </authorList>
    </citation>
    <scope>NUCLEOTIDE SEQUENCE [LARGE SCALE GENOMIC DNA]</scope>
    <source>
        <strain evidence="8 9">CGMCC 1.6858</strain>
    </source>
</reference>
<dbReference type="OrthoDB" id="9780918at2"/>
<dbReference type="InterPro" id="IPR051311">
    <property type="entry name" value="DedA_domain"/>
</dbReference>
<dbReference type="PANTHER" id="PTHR42709:SF6">
    <property type="entry name" value="UNDECAPRENYL PHOSPHATE TRANSPORTER A"/>
    <property type="match status" value="1"/>
</dbReference>
<feature type="transmembrane region" description="Helical" evidence="6">
    <location>
        <begin position="175"/>
        <end position="193"/>
    </location>
</feature>
<keyword evidence="3 6" id="KW-0812">Transmembrane</keyword>
<dbReference type="Pfam" id="PF09335">
    <property type="entry name" value="VTT_dom"/>
    <property type="match status" value="1"/>
</dbReference>
<proteinExistence type="predicted"/>
<keyword evidence="9" id="KW-1185">Reference proteome</keyword>
<name>A0A562QDP5_9PSED</name>
<evidence type="ECO:0000313" key="9">
    <source>
        <dbReference type="Proteomes" id="UP000316905"/>
    </source>
</evidence>
<feature type="transmembrane region" description="Helical" evidence="6">
    <location>
        <begin position="50"/>
        <end position="71"/>
    </location>
</feature>
<feature type="transmembrane region" description="Helical" evidence="6">
    <location>
        <begin position="140"/>
        <end position="163"/>
    </location>
</feature>
<gene>
    <name evidence="8" type="ORF">IQ22_01771</name>
</gene>
<accession>A0A562QDP5</accession>
<evidence type="ECO:0000256" key="6">
    <source>
        <dbReference type="SAM" id="Phobius"/>
    </source>
</evidence>
<sequence length="202" mass="22233">MFETIIGLIEQGGYLGVLTLMFLENLFPPIPSEVIMPLAGFLAARGDLNIVGVILAGTMGSFLGALPWYYAGASLGEERMKRLAKRYGRWLTVSPKDVGEASLWFQAHGNKAVFFGRLVPAIRTLISVPAGIARLPLPSFLFYTLAGSLIWTTVLTVAGYVLHTEYDRVAQFMDPGSKVVLLTIVGVYVYRLLKISAQREYQ</sequence>
<protein>
    <submittedName>
        <fullName evidence="8">Membrane protein DedA with SNARE-associated domain</fullName>
    </submittedName>
</protein>
<feature type="transmembrane region" description="Helical" evidence="6">
    <location>
        <begin position="12"/>
        <end position="30"/>
    </location>
</feature>